<dbReference type="InterPro" id="IPR045177">
    <property type="entry name" value="FDM1-5/IDN2"/>
</dbReference>
<dbReference type="InterPro" id="IPR038588">
    <property type="entry name" value="XS_domain_sf"/>
</dbReference>
<evidence type="ECO:0000256" key="2">
    <source>
        <dbReference type="SAM" id="Coils"/>
    </source>
</evidence>
<feature type="compositionally biased region" description="Basic and acidic residues" evidence="3">
    <location>
        <begin position="66"/>
        <end position="76"/>
    </location>
</feature>
<dbReference type="SUPFAM" id="SSF54631">
    <property type="entry name" value="CBS-domain pair"/>
    <property type="match status" value="2"/>
</dbReference>
<dbReference type="PANTHER" id="PTHR21596:SF3">
    <property type="entry name" value="FACTOR OF DNA METHYLATION 1-RELATED"/>
    <property type="match status" value="1"/>
</dbReference>
<dbReference type="InterPro" id="IPR005379">
    <property type="entry name" value="FDM1-5/IDN2_XH"/>
</dbReference>
<name>A0A5J9SUB2_9POAL</name>
<proteinExistence type="predicted"/>
<feature type="region of interest" description="Disordered" evidence="3">
    <location>
        <begin position="1"/>
        <end position="101"/>
    </location>
</feature>
<feature type="compositionally biased region" description="Polar residues" evidence="3">
    <location>
        <begin position="86"/>
        <end position="101"/>
    </location>
</feature>
<dbReference type="AlphaFoldDB" id="A0A5J9SUB2"/>
<dbReference type="Pfam" id="PF00571">
    <property type="entry name" value="CBS"/>
    <property type="match status" value="2"/>
</dbReference>
<feature type="coiled-coil region" evidence="2">
    <location>
        <begin position="420"/>
        <end position="496"/>
    </location>
</feature>
<dbReference type="CDD" id="cd02205">
    <property type="entry name" value="CBS_pair_SF"/>
    <property type="match status" value="1"/>
</dbReference>
<reference evidence="5 6" key="1">
    <citation type="journal article" date="2019" name="Sci. Rep.">
        <title>A high-quality genome of Eragrostis curvula grass provides insights into Poaceae evolution and supports new strategies to enhance forage quality.</title>
        <authorList>
            <person name="Carballo J."/>
            <person name="Santos B.A.C.M."/>
            <person name="Zappacosta D."/>
            <person name="Garbus I."/>
            <person name="Selva J.P."/>
            <person name="Gallo C.A."/>
            <person name="Diaz A."/>
            <person name="Albertini E."/>
            <person name="Caccamo M."/>
            <person name="Echenique V."/>
        </authorList>
    </citation>
    <scope>NUCLEOTIDE SEQUENCE [LARGE SCALE GENOMIC DNA]</scope>
    <source>
        <strain evidence="6">cv. Victoria</strain>
        <tissue evidence="5">Leaf</tissue>
    </source>
</reference>
<feature type="domain" description="CBS" evidence="4">
    <location>
        <begin position="925"/>
        <end position="983"/>
    </location>
</feature>
<evidence type="ECO:0000256" key="1">
    <source>
        <dbReference type="PROSITE-ProRule" id="PRU00703"/>
    </source>
</evidence>
<sequence length="1187" mass="132177">MEPSPRDGEGFSLPSRRRGHWSPSPSHLRRFPPRRSSYRHPEVMKPYPRFKTGRNWGKGGQGSESNHSEFDEREAKSYAGRISGDLQVTNGTSYNDKSCGSTEKKEYCNAHAFPQHASGVAAASTNAPAENASHCVVKRLKNNLGKSSKTQSQLVAMNPGFLQNRDEMYVFPWMGVLVNVPTEWKDGRKVGASANRLKEQLSRFCPIKVIALWNRRGHTGTAIVVFECNWNGFENSRAFEKFFAENGHGKRDWKVKKYQSSELFGWVAREEDYKSQGPIGHHLRENGELRTVDDHVNIGARRAGMLVADLAGQAEVKDRHLHEVKCEFMEITTSLDKMEEEKEQLILSYNEDISEKQQYLELESNVNEHDVSTKQLVVFGASSDYDSSIAQEKQTNTVTSNHLKLVALEDETDENVLKLLEEQVREKKAILNKIGKLTEQLHEKQMLEFEIQKMTAELEVMELMPHSEESELKNKIVELSKELRVKEDKLEAMQSRTNVLIAKDIESKAMLTQAREELLEGFAELLGGRANIRIKRMGELDPKPFLDACRHRPSKEGAKASAQMLCSKWQAEVLDTNWHPFKNVMVEGKPVSAIEDDEKLRELRDEHGQEVYAAVTQALLEINECNPSGGYIKRELWNFKAERRATLKEAVLFVLKQWQTTHRIRAVTLGEYLKICPPDFSELEHNTYAWRSSFCQSFLHEATPARAREGSGCRFQTVTPPKRRSAGKQRSMETAMEAAAGKLAAGSGGGGGASATAAAGEYWSEALKSFLDHIPVSSVPGALHPSASPGTTASTNFVSCSVAHICIKTRRDDIATRSPSLSWLLCIYAAVEVKLDGCVRDAIDAMYGSNAAGAVIVDDVRSSFGKFVDRDIGVVELSSLLLWALEELGKVDGDSNDNSSDFLSTLKQQPQIAETKIAWLAKLFLWEPFFPVRSGDTLFHAMLLFSKHHRLNVVPVVESMNSSVIGFVTQNAVMELLLQSSGLEWLDKIADKQISEFRFANGRKPVSVYSDQTLADALHILSKEKMGIAVTDRKTSCLIGSVQCNDLYLLLDDSSLFKNRKTTTLEEFVKLKNKTNNGTAENSSASASEGQNILSLRRTGHRGSSLPVTNSKSDTLKQAMEKLVASSSSCSFIVDGHGQVEGVVTSRDIISVFSPPCMDSRIDGGTFFTGALEQAGCRVENGQMIQN</sequence>
<accession>A0A5J9SUB2</accession>
<keyword evidence="2" id="KW-0175">Coiled coil</keyword>
<dbReference type="PROSITE" id="PS51371">
    <property type="entry name" value="CBS"/>
    <property type="match status" value="2"/>
</dbReference>
<dbReference type="PANTHER" id="PTHR21596">
    <property type="entry name" value="RIBONUCLEASE P SUBUNIT P38"/>
    <property type="match status" value="1"/>
</dbReference>
<dbReference type="InterPro" id="IPR000644">
    <property type="entry name" value="CBS_dom"/>
</dbReference>
<feature type="domain" description="CBS" evidence="4">
    <location>
        <begin position="1103"/>
        <end position="1160"/>
    </location>
</feature>
<dbReference type="OrthoDB" id="449052at2759"/>
<evidence type="ECO:0000259" key="4">
    <source>
        <dbReference type="PROSITE" id="PS51371"/>
    </source>
</evidence>
<comment type="caution">
    <text evidence="5">The sequence shown here is derived from an EMBL/GenBank/DDBJ whole genome shotgun (WGS) entry which is preliminary data.</text>
</comment>
<dbReference type="InterPro" id="IPR046342">
    <property type="entry name" value="CBS_dom_sf"/>
</dbReference>
<gene>
    <name evidence="5" type="ORF">EJB05_51978</name>
</gene>
<dbReference type="Pfam" id="PF03468">
    <property type="entry name" value="XS"/>
    <property type="match status" value="1"/>
</dbReference>
<protein>
    <recommendedName>
        <fullName evidence="4">CBS domain-containing protein</fullName>
    </recommendedName>
</protein>
<keyword evidence="1" id="KW-0129">CBS domain</keyword>
<dbReference type="EMBL" id="RWGY01000314">
    <property type="protein sequence ID" value="TVU02568.1"/>
    <property type="molecule type" value="Genomic_DNA"/>
</dbReference>
<evidence type="ECO:0000313" key="5">
    <source>
        <dbReference type="EMBL" id="TVU02568.1"/>
    </source>
</evidence>
<dbReference type="Gene3D" id="3.30.70.2890">
    <property type="entry name" value="XS domain"/>
    <property type="match status" value="1"/>
</dbReference>
<dbReference type="Proteomes" id="UP000324897">
    <property type="component" value="Unassembled WGS sequence"/>
</dbReference>
<evidence type="ECO:0000256" key="3">
    <source>
        <dbReference type="SAM" id="MobiDB-lite"/>
    </source>
</evidence>
<dbReference type="CDD" id="cd12266">
    <property type="entry name" value="RRM_like_XS"/>
    <property type="match status" value="1"/>
</dbReference>
<evidence type="ECO:0000313" key="6">
    <source>
        <dbReference type="Proteomes" id="UP000324897"/>
    </source>
</evidence>
<feature type="region of interest" description="Disordered" evidence="3">
    <location>
        <begin position="711"/>
        <end position="733"/>
    </location>
</feature>
<dbReference type="Pfam" id="PF03469">
    <property type="entry name" value="XH"/>
    <property type="match status" value="1"/>
</dbReference>
<dbReference type="InterPro" id="IPR005380">
    <property type="entry name" value="XS_domain"/>
</dbReference>
<keyword evidence="6" id="KW-1185">Reference proteome</keyword>
<organism evidence="5 6">
    <name type="scientific">Eragrostis curvula</name>
    <name type="common">weeping love grass</name>
    <dbReference type="NCBI Taxonomy" id="38414"/>
    <lineage>
        <taxon>Eukaryota</taxon>
        <taxon>Viridiplantae</taxon>
        <taxon>Streptophyta</taxon>
        <taxon>Embryophyta</taxon>
        <taxon>Tracheophyta</taxon>
        <taxon>Spermatophyta</taxon>
        <taxon>Magnoliopsida</taxon>
        <taxon>Liliopsida</taxon>
        <taxon>Poales</taxon>
        <taxon>Poaceae</taxon>
        <taxon>PACMAD clade</taxon>
        <taxon>Chloridoideae</taxon>
        <taxon>Eragrostideae</taxon>
        <taxon>Eragrostidinae</taxon>
        <taxon>Eragrostis</taxon>
    </lineage>
</organism>
<feature type="compositionally biased region" description="Basic residues" evidence="3">
    <location>
        <begin position="27"/>
        <end position="38"/>
    </location>
</feature>
<dbReference type="SMART" id="SM00116">
    <property type="entry name" value="CBS"/>
    <property type="match status" value="3"/>
</dbReference>
<dbReference type="GO" id="GO:0080188">
    <property type="term" value="P:gene silencing by siRNA-directed DNA methylation"/>
    <property type="evidence" value="ECO:0007669"/>
    <property type="project" value="InterPro"/>
</dbReference>
<dbReference type="Gene3D" id="3.10.580.10">
    <property type="entry name" value="CBS-domain"/>
    <property type="match status" value="2"/>
</dbReference>
<feature type="coiled-coil region" evidence="2">
    <location>
        <begin position="321"/>
        <end position="355"/>
    </location>
</feature>
<dbReference type="Gramene" id="TVU02568">
    <property type="protein sequence ID" value="TVU02568"/>
    <property type="gene ID" value="EJB05_51978"/>
</dbReference>